<reference evidence="2 3" key="1">
    <citation type="submission" date="2018-12" db="EMBL/GenBank/DDBJ databases">
        <authorList>
            <person name="Feng G."/>
            <person name="Zhu H."/>
        </authorList>
    </citation>
    <scope>NUCLEOTIDE SEQUENCE [LARGE SCALE GENOMIC DNA]</scope>
    <source>
        <strain evidence="2 3">KCTC 12533</strain>
    </source>
</reference>
<gene>
    <name evidence="2" type="ORF">EI291_10385</name>
</gene>
<evidence type="ECO:0000256" key="1">
    <source>
        <dbReference type="SAM" id="SignalP"/>
    </source>
</evidence>
<protein>
    <submittedName>
        <fullName evidence="2">Uncharacterized protein</fullName>
    </submittedName>
</protein>
<evidence type="ECO:0000313" key="3">
    <source>
        <dbReference type="Proteomes" id="UP000273500"/>
    </source>
</evidence>
<dbReference type="AlphaFoldDB" id="A0A3R9MSG6"/>
<feature type="signal peptide" evidence="1">
    <location>
        <begin position="1"/>
        <end position="25"/>
    </location>
</feature>
<name>A0A3R9MSG6_9BACT</name>
<evidence type="ECO:0000313" key="2">
    <source>
        <dbReference type="EMBL" id="RSK48957.1"/>
    </source>
</evidence>
<proteinExistence type="predicted"/>
<organism evidence="2 3">
    <name type="scientific">Hymenobacter rigui</name>
    <dbReference type="NCBI Taxonomy" id="334424"/>
    <lineage>
        <taxon>Bacteria</taxon>
        <taxon>Pseudomonadati</taxon>
        <taxon>Bacteroidota</taxon>
        <taxon>Cytophagia</taxon>
        <taxon>Cytophagales</taxon>
        <taxon>Hymenobacteraceae</taxon>
        <taxon>Hymenobacter</taxon>
    </lineage>
</organism>
<dbReference type="OrthoDB" id="914976at2"/>
<feature type="chain" id="PRO_5018767813" evidence="1">
    <location>
        <begin position="26"/>
        <end position="194"/>
    </location>
</feature>
<keyword evidence="3" id="KW-1185">Reference proteome</keyword>
<accession>A0A3R9MSG6</accession>
<comment type="caution">
    <text evidence="2">The sequence shown here is derived from an EMBL/GenBank/DDBJ whole genome shotgun (WGS) entry which is preliminary data.</text>
</comment>
<dbReference type="RefSeq" id="WP_125419744.1">
    <property type="nucleotide sequence ID" value="NZ_RWIT01000004.1"/>
</dbReference>
<dbReference type="Proteomes" id="UP000273500">
    <property type="component" value="Unassembled WGS sequence"/>
</dbReference>
<sequence>MNLFRFGRSLLLGLLLLLSLAAGHAQQRVPPPTQAAGYSAPDWQLAFWVASPHTAELRAVRIYFGSPGFPNLPVRLHLYEASGPDQAPGEDILTDNVFICPTRWNGWYWFDVQTYQLQIPNRGFFVALEPILGSNNFTCFPSLPTYQPTGPLLSPEQPGAVCWIKTTHTAWQRLPNSASRPRYEQLVQLEVTYQ</sequence>
<keyword evidence="1" id="KW-0732">Signal</keyword>
<dbReference type="EMBL" id="RWIT01000004">
    <property type="protein sequence ID" value="RSK48957.1"/>
    <property type="molecule type" value="Genomic_DNA"/>
</dbReference>